<feature type="domain" description="Bacterial virulence" evidence="1">
    <location>
        <begin position="264"/>
        <end position="449"/>
    </location>
</feature>
<gene>
    <name evidence="2" type="ORF">MES5069_680009</name>
</gene>
<name>A0ABN8KHM9_9HYPH</name>
<evidence type="ECO:0000313" key="3">
    <source>
        <dbReference type="Proteomes" id="UP001153050"/>
    </source>
</evidence>
<proteinExistence type="predicted"/>
<protein>
    <submittedName>
        <fullName evidence="2">VirJ domain-containing protein</fullName>
    </submittedName>
</protein>
<accession>A0ABN8KHM9</accession>
<dbReference type="Pfam" id="PF06057">
    <property type="entry name" value="VirJ"/>
    <property type="match status" value="1"/>
</dbReference>
<dbReference type="InterPro" id="IPR010333">
    <property type="entry name" value="VirJ"/>
</dbReference>
<dbReference type="EMBL" id="CAKXZT010000166">
    <property type="protein sequence ID" value="CAH2408299.1"/>
    <property type="molecule type" value="Genomic_DNA"/>
</dbReference>
<dbReference type="Proteomes" id="UP001153050">
    <property type="component" value="Unassembled WGS sequence"/>
</dbReference>
<dbReference type="InterPro" id="IPR029058">
    <property type="entry name" value="AB_hydrolase_fold"/>
</dbReference>
<evidence type="ECO:0000313" key="2">
    <source>
        <dbReference type="EMBL" id="CAH2408299.1"/>
    </source>
</evidence>
<reference evidence="2 3" key="1">
    <citation type="submission" date="2022-03" db="EMBL/GenBank/DDBJ databases">
        <authorList>
            <person name="Brunel B."/>
        </authorList>
    </citation>
    <scope>NUCLEOTIDE SEQUENCE [LARGE SCALE GENOMIC DNA]</scope>
    <source>
        <strain evidence="2">STM5069sample</strain>
    </source>
</reference>
<dbReference type="Gene3D" id="3.40.50.1820">
    <property type="entry name" value="alpha/beta hydrolase"/>
    <property type="match status" value="2"/>
</dbReference>
<sequence>MRPLWFRLGLAAIIGATAFTVYWMRPEPLPDTDTLAVADLVNPKQAAKGIVFLFSGVDGYTGGDAQTARELAAAGALVVGIDLRKSFAKVQSESDCVYFVSDIEQLSQLIQRSAGAQTYLNPIIAGIGAGGSMVMAIMGQSPDATVGRAVAVDPKADLPLPQELCSDAPHLRAANKKGWIYGLQEGALPAPITVVQTPKADPAGQAHVSDLIAQGFPIDRVTAAGETIALTAAVEHALTQPAAPAGDALADLPLTVLPAAASHDTMAIVLSGDGGWRDIDSEVGVALSQAGVPTVGIDSLRYFWTRKPPEAIAADLARIIEHFTKTWKVRRVALVGYSFGADALPAAYNQLPPAERNRVSLISLLALSSSAEFEFDVSGWLGIDGDTSHPTLPDVAKIPASILQCVYGADDDESVCAKLAGSGADVVEMDGGHHFDDDYAALANRITARIR</sequence>
<dbReference type="PIRSF" id="PIRSF029063">
    <property type="entry name" value="IV_sec_VirJ"/>
    <property type="match status" value="1"/>
</dbReference>
<dbReference type="InterPro" id="IPR011225">
    <property type="entry name" value="IV_sec_VirJ"/>
</dbReference>
<organism evidence="2 3">
    <name type="scientific">Mesorhizobium escarrei</name>
    <dbReference type="NCBI Taxonomy" id="666018"/>
    <lineage>
        <taxon>Bacteria</taxon>
        <taxon>Pseudomonadati</taxon>
        <taxon>Pseudomonadota</taxon>
        <taxon>Alphaproteobacteria</taxon>
        <taxon>Hyphomicrobiales</taxon>
        <taxon>Phyllobacteriaceae</taxon>
        <taxon>Mesorhizobium</taxon>
    </lineage>
</organism>
<comment type="caution">
    <text evidence="2">The sequence shown here is derived from an EMBL/GenBank/DDBJ whole genome shotgun (WGS) entry which is preliminary data.</text>
</comment>
<keyword evidence="3" id="KW-1185">Reference proteome</keyword>
<dbReference type="SUPFAM" id="SSF53474">
    <property type="entry name" value="alpha/beta-Hydrolases"/>
    <property type="match status" value="2"/>
</dbReference>
<evidence type="ECO:0000259" key="1">
    <source>
        <dbReference type="Pfam" id="PF06057"/>
    </source>
</evidence>